<protein>
    <submittedName>
        <fullName evidence="1">184_t:CDS:1</fullName>
    </submittedName>
</protein>
<name>A0A9N9N5V4_FUNMO</name>
<gene>
    <name evidence="1" type="ORF">FMOSSE_LOCUS13918</name>
</gene>
<comment type="caution">
    <text evidence="1">The sequence shown here is derived from an EMBL/GenBank/DDBJ whole genome shotgun (WGS) entry which is preliminary data.</text>
</comment>
<reference evidence="1" key="1">
    <citation type="submission" date="2021-06" db="EMBL/GenBank/DDBJ databases">
        <authorList>
            <person name="Kallberg Y."/>
            <person name="Tangrot J."/>
            <person name="Rosling A."/>
        </authorList>
    </citation>
    <scope>NUCLEOTIDE SEQUENCE</scope>
    <source>
        <strain evidence="1">87-6 pot B 2015</strain>
    </source>
</reference>
<keyword evidence="2" id="KW-1185">Reference proteome</keyword>
<accession>A0A9N9N5V4</accession>
<evidence type="ECO:0000313" key="1">
    <source>
        <dbReference type="EMBL" id="CAG8703277.1"/>
    </source>
</evidence>
<evidence type="ECO:0000313" key="2">
    <source>
        <dbReference type="Proteomes" id="UP000789375"/>
    </source>
</evidence>
<dbReference type="AlphaFoldDB" id="A0A9N9N5V4"/>
<feature type="non-terminal residue" evidence="1">
    <location>
        <position position="1"/>
    </location>
</feature>
<proteinExistence type="predicted"/>
<organism evidence="1 2">
    <name type="scientific">Funneliformis mosseae</name>
    <name type="common">Endomycorrhizal fungus</name>
    <name type="synonym">Glomus mosseae</name>
    <dbReference type="NCBI Taxonomy" id="27381"/>
    <lineage>
        <taxon>Eukaryota</taxon>
        <taxon>Fungi</taxon>
        <taxon>Fungi incertae sedis</taxon>
        <taxon>Mucoromycota</taxon>
        <taxon>Glomeromycotina</taxon>
        <taxon>Glomeromycetes</taxon>
        <taxon>Glomerales</taxon>
        <taxon>Glomeraceae</taxon>
        <taxon>Funneliformis</taxon>
    </lineage>
</organism>
<sequence length="55" mass="6242">RSWLLFNKLATSAFDDIAKSFLLVEPYFGVLEVVRGSLDEKEFLSVSLSLQDIAY</sequence>
<dbReference type="Proteomes" id="UP000789375">
    <property type="component" value="Unassembled WGS sequence"/>
</dbReference>
<dbReference type="EMBL" id="CAJVPP010009253">
    <property type="protein sequence ID" value="CAG8703277.1"/>
    <property type="molecule type" value="Genomic_DNA"/>
</dbReference>